<dbReference type="PANTHER" id="PTHR47861:SF3">
    <property type="entry name" value="FKBP-TYPE PEPTIDYL-PROLYL CIS-TRANS ISOMERASE SLYD"/>
    <property type="match status" value="1"/>
</dbReference>
<keyword evidence="4" id="KW-0963">Cytoplasm</keyword>
<feature type="domain" description="PPIase FKBP-type" evidence="11">
    <location>
        <begin position="5"/>
        <end position="82"/>
    </location>
</feature>
<accession>A0A2K8L294</accession>
<dbReference type="InterPro" id="IPR046357">
    <property type="entry name" value="PPIase_dom_sf"/>
</dbReference>
<keyword evidence="7 9" id="KW-0413">Isomerase</keyword>
<evidence type="ECO:0000256" key="3">
    <source>
        <dbReference type="ARBA" id="ARBA00006577"/>
    </source>
</evidence>
<dbReference type="OrthoDB" id="9808891at2"/>
<keyword evidence="13" id="KW-1185">Reference proteome</keyword>
<reference evidence="12 13" key="1">
    <citation type="journal article" date="2017" name="Environ. Microbiol.">
        <title>Genomic and physiological analyses of 'Reinekea forsetii' reveal a versatile opportunistic lifestyle during spring algae blooms.</title>
        <authorList>
            <person name="Avci B."/>
            <person name="Hahnke R.L."/>
            <person name="Chafee M."/>
            <person name="Fischer T."/>
            <person name="Gruber-Vodicka H."/>
            <person name="Tegetmeyer H.E."/>
            <person name="Harder J."/>
            <person name="Fuchs B.M."/>
            <person name="Amann R.I."/>
            <person name="Teeling H."/>
        </authorList>
    </citation>
    <scope>NUCLEOTIDE SEQUENCE [LARGE SCALE GENOMIC DNA]</scope>
    <source>
        <strain evidence="12 13">Hel1_31_D35</strain>
    </source>
</reference>
<evidence type="ECO:0000256" key="7">
    <source>
        <dbReference type="ARBA" id="ARBA00023235"/>
    </source>
</evidence>
<dbReference type="SUPFAM" id="SSF54534">
    <property type="entry name" value="FKBP-like"/>
    <property type="match status" value="1"/>
</dbReference>
<organism evidence="12 13">
    <name type="scientific">Reinekea forsetii</name>
    <dbReference type="NCBI Taxonomy" id="1336806"/>
    <lineage>
        <taxon>Bacteria</taxon>
        <taxon>Pseudomonadati</taxon>
        <taxon>Pseudomonadota</taxon>
        <taxon>Gammaproteobacteria</taxon>
        <taxon>Oceanospirillales</taxon>
        <taxon>Saccharospirillaceae</taxon>
        <taxon>Reinekea</taxon>
    </lineage>
</organism>
<dbReference type="EMBL" id="CP011797">
    <property type="protein sequence ID" value="ATX78396.1"/>
    <property type="molecule type" value="Genomic_DNA"/>
</dbReference>
<dbReference type="Proteomes" id="UP000229757">
    <property type="component" value="Chromosome"/>
</dbReference>
<comment type="subcellular location">
    <subcellularLocation>
        <location evidence="2">Cytoplasm</location>
    </subcellularLocation>
</comment>
<evidence type="ECO:0000256" key="5">
    <source>
        <dbReference type="ARBA" id="ARBA00023110"/>
    </source>
</evidence>
<evidence type="ECO:0000256" key="9">
    <source>
        <dbReference type="PROSITE-ProRule" id="PRU00277"/>
    </source>
</evidence>
<evidence type="ECO:0000259" key="11">
    <source>
        <dbReference type="PROSITE" id="PS50059"/>
    </source>
</evidence>
<evidence type="ECO:0000256" key="1">
    <source>
        <dbReference type="ARBA" id="ARBA00000971"/>
    </source>
</evidence>
<keyword evidence="6" id="KW-0143">Chaperone</keyword>
<dbReference type="Gene3D" id="3.10.50.40">
    <property type="match status" value="1"/>
</dbReference>
<comment type="catalytic activity">
    <reaction evidence="1 9 10">
        <text>[protein]-peptidylproline (omega=180) = [protein]-peptidylproline (omega=0)</text>
        <dbReference type="Rhea" id="RHEA:16237"/>
        <dbReference type="Rhea" id="RHEA-COMP:10747"/>
        <dbReference type="Rhea" id="RHEA-COMP:10748"/>
        <dbReference type="ChEBI" id="CHEBI:83833"/>
        <dbReference type="ChEBI" id="CHEBI:83834"/>
        <dbReference type="EC" id="5.2.1.8"/>
    </reaction>
</comment>
<proteinExistence type="inferred from homology"/>
<protein>
    <recommendedName>
        <fullName evidence="10">Peptidyl-prolyl cis-trans isomerase</fullName>
        <ecNumber evidence="10">5.2.1.8</ecNumber>
    </recommendedName>
</protein>
<dbReference type="PROSITE" id="PS50059">
    <property type="entry name" value="FKBP_PPIASE"/>
    <property type="match status" value="1"/>
</dbReference>
<dbReference type="GO" id="GO:0003755">
    <property type="term" value="F:peptidyl-prolyl cis-trans isomerase activity"/>
    <property type="evidence" value="ECO:0007669"/>
    <property type="project" value="UniProtKB-UniRule"/>
</dbReference>
<sequence length="159" mass="17019">MIEENKVVTLQYNVQDSDGILIDSSEANDPLVYLHGGHNIISGLESALLGKASGDEFDVVIEPLDAYGEHDEALVQVVPKSAFEGVEQIEPGMVFTADTPNGPMQLTVTAMDGDDITIDPNHPLAGKTLHFTGSITEVRDATEEELEHGHVHGAGGHQH</sequence>
<keyword evidence="5 9" id="KW-0697">Rotamase</keyword>
<dbReference type="RefSeq" id="WP_100258590.1">
    <property type="nucleotide sequence ID" value="NZ_CP011797.1"/>
</dbReference>
<dbReference type="AlphaFoldDB" id="A0A2K8L294"/>
<evidence type="ECO:0000256" key="8">
    <source>
        <dbReference type="ARBA" id="ARBA00037071"/>
    </source>
</evidence>
<dbReference type="KEGG" id="rfo:REIFOR_03293"/>
<evidence type="ECO:0000256" key="2">
    <source>
        <dbReference type="ARBA" id="ARBA00004496"/>
    </source>
</evidence>
<evidence type="ECO:0000313" key="12">
    <source>
        <dbReference type="EMBL" id="ATX78396.1"/>
    </source>
</evidence>
<comment type="similarity">
    <text evidence="3 10">Belongs to the FKBP-type PPIase family.</text>
</comment>
<evidence type="ECO:0000256" key="10">
    <source>
        <dbReference type="RuleBase" id="RU003915"/>
    </source>
</evidence>
<evidence type="ECO:0000256" key="6">
    <source>
        <dbReference type="ARBA" id="ARBA00023186"/>
    </source>
</evidence>
<dbReference type="Pfam" id="PF00254">
    <property type="entry name" value="FKBP_C"/>
    <property type="match status" value="1"/>
</dbReference>
<dbReference type="GO" id="GO:0042026">
    <property type="term" value="P:protein refolding"/>
    <property type="evidence" value="ECO:0007669"/>
    <property type="project" value="UniProtKB-ARBA"/>
</dbReference>
<dbReference type="EC" id="5.2.1.8" evidence="10"/>
<evidence type="ECO:0000256" key="4">
    <source>
        <dbReference type="ARBA" id="ARBA00022490"/>
    </source>
</evidence>
<comment type="function">
    <text evidence="8">Also involved in hydrogenase metallocenter assembly, probably by participating in the nickel insertion step. This function in hydrogenase biosynthesis requires chaperone activity and the presence of the metal-binding domain, but not PPIase activity.</text>
</comment>
<dbReference type="InterPro" id="IPR001179">
    <property type="entry name" value="PPIase_FKBP_dom"/>
</dbReference>
<dbReference type="GO" id="GO:0005737">
    <property type="term" value="C:cytoplasm"/>
    <property type="evidence" value="ECO:0007669"/>
    <property type="project" value="UniProtKB-SubCell"/>
</dbReference>
<name>A0A2K8L294_9GAMM</name>
<evidence type="ECO:0000313" key="13">
    <source>
        <dbReference type="Proteomes" id="UP000229757"/>
    </source>
</evidence>
<gene>
    <name evidence="12" type="ORF">REIFOR_03293</name>
</gene>
<dbReference type="PANTHER" id="PTHR47861">
    <property type="entry name" value="FKBP-TYPE PEPTIDYL-PROLYL CIS-TRANS ISOMERASE SLYD"/>
    <property type="match status" value="1"/>
</dbReference>